<dbReference type="Gene3D" id="3.40.50.300">
    <property type="entry name" value="P-loop containing nucleotide triphosphate hydrolases"/>
    <property type="match status" value="1"/>
</dbReference>
<name>A0AAD3DPF2_9CHLO</name>
<feature type="region of interest" description="Disordered" evidence="2">
    <location>
        <begin position="136"/>
        <end position="165"/>
    </location>
</feature>
<sequence length="993" mass="101570">MPAAEQMLNGCDAGGEHCEVVHSVSGRGSSDVFGTSSLEEIKRIPGSPSSRLQANTANKLSEPAAMTITPIRCETVSDPEAALTDSNTKAPPSPQTPPQLQQQPQSRYLTILVAGASNLGKTRFISNLTTLYGSRQVSSRQPSSSGMSPGASQNSPPSRTLSRTTTLERHTAQLLTRLAPLPLPSPAPAADTAASAGGGGGGGADEAGANCGGGGGIRLLHVSLLDAPGYDGEPNKVLHLIQLVEYLLRQRERDYRAGAAAAAAAAAAAGGGDSSQQQPQQPACRGALCLYFLPPADSVAPIDLAYMSALAREVPLLPVLALGASRPLQLRTQLQLSRQQQQPEAGEAAVTTGEEQRQLIARLRAAVLAALRGHKRHGKPAPVPILGLSGGPASSREEDTACPAVLVLGSEAEEDVVGEEGDEAAGRYSADALLRELLQQWVEPALKSSEERFMDFSATYEMYGQDLMALLAERMYDMEPELRQASQQDVKRTAPVAEDTEAEVAAAETEAAEAGSPQPAAPALVLPTNTEAQPQPPSTPPRAYDTAGNAGGLAAATAAAATAVADAEAAAEEPAAPVAAEMTAEVTATEEEEAAAEAAVEMAEEAAEVKAATAAEEAEIMESEAGRVVAAIEAIVEQLTKEVDAAEAAAAAVPAWTGDQKAQKAGAGAWTSSFESEIEPAPESESESEAEPEPESEEDEAGCLAAEADAEEEKEKEEEPVPAVADQGEASSSELVIRSVVQRIFAAVLIPAAATAAAPPACPVASAAAASRAAEIAAVRSTGSSSSSSSTPETVSNDDMVVRILLRRALAAAVQSGMASEGDKQLQPQQPEPLELQASSASAAPTQPTLPQPPPSTAALVSAVAAAAVAAAVESSQQRLRSWQTRGSQLLARLGPAARARRAEVMQLLRTVTPSSRPLAASPAPCAIEADGDGGDISADIGSSSGSTGISGIGEMASPSAPCRRSTGGVAWLGFAGLAASMFVASTMSHRQG</sequence>
<feature type="compositionally biased region" description="Acidic residues" evidence="2">
    <location>
        <begin position="676"/>
        <end position="701"/>
    </location>
</feature>
<dbReference type="AlphaFoldDB" id="A0AAD3DPF2"/>
<dbReference type="Proteomes" id="UP001054857">
    <property type="component" value="Unassembled WGS sequence"/>
</dbReference>
<feature type="region of interest" description="Disordered" evidence="2">
    <location>
        <begin position="819"/>
        <end position="857"/>
    </location>
</feature>
<gene>
    <name evidence="3" type="ORF">Agub_g4627</name>
</gene>
<reference evidence="3 4" key="1">
    <citation type="journal article" date="2021" name="Sci. Rep.">
        <title>Genome sequencing of the multicellular alga Astrephomene provides insights into convergent evolution of germ-soma differentiation.</title>
        <authorList>
            <person name="Yamashita S."/>
            <person name="Yamamoto K."/>
            <person name="Matsuzaki R."/>
            <person name="Suzuki S."/>
            <person name="Yamaguchi H."/>
            <person name="Hirooka S."/>
            <person name="Minakuchi Y."/>
            <person name="Miyagishima S."/>
            <person name="Kawachi M."/>
            <person name="Toyoda A."/>
            <person name="Nozaki H."/>
        </authorList>
    </citation>
    <scope>NUCLEOTIDE SEQUENCE [LARGE SCALE GENOMIC DNA]</scope>
    <source>
        <strain evidence="3 4">NIES-4017</strain>
    </source>
</reference>
<feature type="compositionally biased region" description="Acidic residues" evidence="2">
    <location>
        <begin position="708"/>
        <end position="720"/>
    </location>
</feature>
<keyword evidence="4" id="KW-1185">Reference proteome</keyword>
<comment type="caution">
    <text evidence="3">The sequence shown here is derived from an EMBL/GenBank/DDBJ whole genome shotgun (WGS) entry which is preliminary data.</text>
</comment>
<protein>
    <recommendedName>
        <fullName evidence="5">Septin-type G domain-containing protein</fullName>
    </recommendedName>
</protein>
<dbReference type="InterPro" id="IPR027417">
    <property type="entry name" value="P-loop_NTPase"/>
</dbReference>
<evidence type="ECO:0000313" key="4">
    <source>
        <dbReference type="Proteomes" id="UP001054857"/>
    </source>
</evidence>
<organism evidence="3 4">
    <name type="scientific">Astrephomene gubernaculifera</name>
    <dbReference type="NCBI Taxonomy" id="47775"/>
    <lineage>
        <taxon>Eukaryota</taxon>
        <taxon>Viridiplantae</taxon>
        <taxon>Chlorophyta</taxon>
        <taxon>core chlorophytes</taxon>
        <taxon>Chlorophyceae</taxon>
        <taxon>CS clade</taxon>
        <taxon>Chlamydomonadales</taxon>
        <taxon>Astrephomenaceae</taxon>
        <taxon>Astrephomene</taxon>
    </lineage>
</organism>
<accession>A0AAD3DPF2</accession>
<evidence type="ECO:0000256" key="1">
    <source>
        <dbReference type="SAM" id="Coils"/>
    </source>
</evidence>
<keyword evidence="1" id="KW-0175">Coiled coil</keyword>
<feature type="region of interest" description="Disordered" evidence="2">
    <location>
        <begin position="653"/>
        <end position="729"/>
    </location>
</feature>
<feature type="coiled-coil region" evidence="1">
    <location>
        <begin position="579"/>
        <end position="649"/>
    </location>
</feature>
<proteinExistence type="predicted"/>
<evidence type="ECO:0000313" key="3">
    <source>
        <dbReference type="EMBL" id="GFR43531.1"/>
    </source>
</evidence>
<feature type="compositionally biased region" description="Low complexity" evidence="2">
    <location>
        <begin position="663"/>
        <end position="675"/>
    </location>
</feature>
<feature type="region of interest" description="Disordered" evidence="2">
    <location>
        <begin position="80"/>
        <end position="105"/>
    </location>
</feature>
<dbReference type="EMBL" id="BMAR01000005">
    <property type="protein sequence ID" value="GFR43531.1"/>
    <property type="molecule type" value="Genomic_DNA"/>
</dbReference>
<feature type="region of interest" description="Disordered" evidence="2">
    <location>
        <begin position="528"/>
        <end position="549"/>
    </location>
</feature>
<feature type="compositionally biased region" description="Low complexity" evidence="2">
    <location>
        <begin position="825"/>
        <end position="847"/>
    </location>
</feature>
<feature type="region of interest" description="Disordered" evidence="2">
    <location>
        <begin position="179"/>
        <end position="203"/>
    </location>
</feature>
<evidence type="ECO:0008006" key="5">
    <source>
        <dbReference type="Google" id="ProtNLM"/>
    </source>
</evidence>
<evidence type="ECO:0000256" key="2">
    <source>
        <dbReference type="SAM" id="MobiDB-lite"/>
    </source>
</evidence>